<keyword evidence="2" id="KW-0378">Hydrolase</keyword>
<dbReference type="InterPro" id="IPR000086">
    <property type="entry name" value="NUDIX_hydrolase_dom"/>
</dbReference>
<keyword evidence="3" id="KW-1185">Reference proteome</keyword>
<dbReference type="InterPro" id="IPR036390">
    <property type="entry name" value="WH_DNA-bd_sf"/>
</dbReference>
<dbReference type="PANTHER" id="PTHR43736">
    <property type="entry name" value="ADP-RIBOSE PYROPHOSPHATASE"/>
    <property type="match status" value="1"/>
</dbReference>
<evidence type="ECO:0000259" key="1">
    <source>
        <dbReference type="PROSITE" id="PS51462"/>
    </source>
</evidence>
<dbReference type="SUPFAM" id="SSF46785">
    <property type="entry name" value="Winged helix' DNA-binding domain"/>
    <property type="match status" value="1"/>
</dbReference>
<accession>D2MNJ6</accession>
<dbReference type="EMBL" id="ADFR01000003">
    <property type="protein sequence ID" value="EFC06018.1"/>
    <property type="molecule type" value="Genomic_DNA"/>
</dbReference>
<dbReference type="AlphaFoldDB" id="D2MNJ6"/>
<dbReference type="Pfam" id="PF00293">
    <property type="entry name" value="NUDIX"/>
    <property type="match status" value="1"/>
</dbReference>
<proteinExistence type="predicted"/>
<comment type="caution">
    <text evidence="2">The sequence shown here is derived from an EMBL/GenBank/DDBJ whole genome shotgun (WGS) entry which is preliminary data.</text>
</comment>
<gene>
    <name evidence="2" type="ORF">HMPREF9013_0221</name>
</gene>
<dbReference type="PROSITE" id="PS51462">
    <property type="entry name" value="NUDIX"/>
    <property type="match status" value="1"/>
</dbReference>
<dbReference type="Proteomes" id="UP000005017">
    <property type="component" value="Unassembled WGS sequence"/>
</dbReference>
<dbReference type="InterPro" id="IPR054105">
    <property type="entry name" value="WHD_NrtR"/>
</dbReference>
<name>D2MNJ6_9FIRM</name>
<dbReference type="InterPro" id="IPR036388">
    <property type="entry name" value="WH-like_DNA-bd_sf"/>
</dbReference>
<dbReference type="Gene3D" id="1.10.10.10">
    <property type="entry name" value="Winged helix-like DNA-binding domain superfamily/Winged helix DNA-binding domain"/>
    <property type="match status" value="1"/>
</dbReference>
<sequence>MTMKKILNEQGESLEEFLQKYDSSHYEKASQTADCLVFTVDQGKLKVLLIQRRNHPFIHDWAMPGGFMNIDEDLDDAALRELQEETSLFENIYFEQLYTFSKVDRDPRTRIITTVYLTMVPPSSIPLTMANDDALNATWFDIRKEVKTVDDQKRISTLILEHDSISIRYEICDKVKENYIQTNSTLLTETKLAGDHYKAINRAMDYLQDRVMSDGLLFHLLPPKFSLKAAQLAYEAVLNKKVDTPNFRRDMRKYVTDIHHFELQRGRRVKLYQYNPLTKWGRNLK</sequence>
<dbReference type="STRING" id="679192.HMPREF9013_0221"/>
<dbReference type="Pfam" id="PF21906">
    <property type="entry name" value="WHD_NrtR"/>
    <property type="match status" value="1"/>
</dbReference>
<dbReference type="Gene3D" id="3.90.79.10">
    <property type="entry name" value="Nucleoside Triphosphate Pyrophosphohydrolase"/>
    <property type="match status" value="1"/>
</dbReference>
<protein>
    <submittedName>
        <fullName evidence="2">Hydrolase, NUDIX family</fullName>
    </submittedName>
</protein>
<reference evidence="3" key="1">
    <citation type="submission" date="2009-12" db="EMBL/GenBank/DDBJ databases">
        <title>Sequence of Clostridiales genomosp. BVAB3 str. UPII9-5.</title>
        <authorList>
            <person name="Madupu R."/>
            <person name="Durkin A.S."/>
            <person name="Torralba M."/>
            <person name="Methe B."/>
            <person name="Sutton G.G."/>
            <person name="Strausberg R.L."/>
            <person name="Nelson K.E."/>
        </authorList>
    </citation>
    <scope>NUCLEOTIDE SEQUENCE [LARGE SCALE GENOMIC DNA]</scope>
    <source>
        <strain evidence="3">W1219</strain>
    </source>
</reference>
<evidence type="ECO:0000313" key="3">
    <source>
        <dbReference type="Proteomes" id="UP000005017"/>
    </source>
</evidence>
<dbReference type="GO" id="GO:0016787">
    <property type="term" value="F:hydrolase activity"/>
    <property type="evidence" value="ECO:0007669"/>
    <property type="project" value="UniProtKB-KW"/>
</dbReference>
<feature type="domain" description="Nudix hydrolase" evidence="1">
    <location>
        <begin position="30"/>
        <end position="162"/>
    </location>
</feature>
<dbReference type="PANTHER" id="PTHR43736:SF4">
    <property type="entry name" value="SLR1690 PROTEIN"/>
    <property type="match status" value="1"/>
</dbReference>
<dbReference type="eggNOG" id="COG1051">
    <property type="taxonomic scope" value="Bacteria"/>
</dbReference>
<organism evidence="2 3">
    <name type="scientific">Bulleidia extructa W1219</name>
    <dbReference type="NCBI Taxonomy" id="679192"/>
    <lineage>
        <taxon>Bacteria</taxon>
        <taxon>Bacillati</taxon>
        <taxon>Bacillota</taxon>
        <taxon>Erysipelotrichia</taxon>
        <taxon>Erysipelotrichales</taxon>
        <taxon>Erysipelotrichaceae</taxon>
        <taxon>Bulleidia</taxon>
    </lineage>
</organism>
<evidence type="ECO:0000313" key="2">
    <source>
        <dbReference type="EMBL" id="EFC06018.1"/>
    </source>
</evidence>
<dbReference type="CDD" id="cd18873">
    <property type="entry name" value="NUDIX_NadM_like"/>
    <property type="match status" value="1"/>
</dbReference>
<dbReference type="InterPro" id="IPR015797">
    <property type="entry name" value="NUDIX_hydrolase-like_dom_sf"/>
</dbReference>
<dbReference type="SUPFAM" id="SSF55811">
    <property type="entry name" value="Nudix"/>
    <property type="match status" value="1"/>
</dbReference>